<evidence type="ECO:0000313" key="11">
    <source>
        <dbReference type="Proteomes" id="UP000198897"/>
    </source>
</evidence>
<evidence type="ECO:0000256" key="2">
    <source>
        <dbReference type="ARBA" id="ARBA00007886"/>
    </source>
</evidence>
<evidence type="ECO:0000313" key="10">
    <source>
        <dbReference type="EMBL" id="SFF83958.1"/>
    </source>
</evidence>
<keyword evidence="11" id="KW-1185">Reference proteome</keyword>
<dbReference type="RefSeq" id="WP_089751577.1">
    <property type="nucleotide sequence ID" value="NZ_FOOG01000010.1"/>
</dbReference>
<dbReference type="Proteomes" id="UP000198897">
    <property type="component" value="Unassembled WGS sequence"/>
</dbReference>
<comment type="subcellular location">
    <subcellularLocation>
        <location evidence="1">Membrane</location>
        <topology evidence="1">Lipid-anchor</topology>
    </subcellularLocation>
</comment>
<organism evidence="10 11">
    <name type="scientific">Halobacillus alkaliphilus</name>
    <dbReference type="NCBI Taxonomy" id="396056"/>
    <lineage>
        <taxon>Bacteria</taxon>
        <taxon>Bacillati</taxon>
        <taxon>Bacillota</taxon>
        <taxon>Bacilli</taxon>
        <taxon>Bacillales</taxon>
        <taxon>Bacillaceae</taxon>
        <taxon>Halobacillus</taxon>
    </lineage>
</organism>
<comment type="similarity">
    <text evidence="2">Belongs to the GerABKC lipoprotein family.</text>
</comment>
<keyword evidence="4" id="KW-0732">Signal</keyword>
<dbReference type="InterPro" id="IPR057336">
    <property type="entry name" value="GerAC_N"/>
</dbReference>
<dbReference type="EMBL" id="FOOG01000010">
    <property type="protein sequence ID" value="SFF83958.1"/>
    <property type="molecule type" value="Genomic_DNA"/>
</dbReference>
<dbReference type="GO" id="GO:0009847">
    <property type="term" value="P:spore germination"/>
    <property type="evidence" value="ECO:0007669"/>
    <property type="project" value="InterPro"/>
</dbReference>
<evidence type="ECO:0000259" key="9">
    <source>
        <dbReference type="Pfam" id="PF25198"/>
    </source>
</evidence>
<sequence length="400" mass="44632">MKLYNFPFRKPLFIFICLLLLTGCWNSRELDELGIVVMLGIDKTEESEYILTVQVINPSEIATDAPTTRPPVSTFSTTGRTLFEAFRRLTTKSPRKNYLSQLRLVVLGTAVAEEGVMPVLDLLYRDHEFRTSFFVTVAKNAPVESMLSIITPYEKIPANKIMNSIESVERNWAATKGVSIDKVISSIRNPGEDPVMSGITLLGEEDTGTNINNVENVDSPTKLEIDELGVFKGDKLAGWLNENESRGLNFATGNVHSTVITHPCEDEGTLSVELLRTSAKMKGKIESDQPVIDIKVEGEGNVAEVDCKIDLSKPDAIEKINKHVEEAITESIQATLAKAQKEYGSDIFGFGGVIHRDQPKYWKKVEKEWSSYYQDVEVNIDANVKIRRKGNSTQPINKES</sequence>
<evidence type="ECO:0000256" key="7">
    <source>
        <dbReference type="ARBA" id="ARBA00023288"/>
    </source>
</evidence>
<evidence type="ECO:0000256" key="1">
    <source>
        <dbReference type="ARBA" id="ARBA00004635"/>
    </source>
</evidence>
<name>A0A1I2LZH4_9BACI</name>
<dbReference type="Gene3D" id="3.30.300.210">
    <property type="entry name" value="Nutrient germinant receptor protein C, domain 3"/>
    <property type="match status" value="1"/>
</dbReference>
<dbReference type="NCBIfam" id="TIGR02887">
    <property type="entry name" value="spore_ger_x_C"/>
    <property type="match status" value="1"/>
</dbReference>
<keyword evidence="7" id="KW-0449">Lipoprotein</keyword>
<reference evidence="11" key="1">
    <citation type="submission" date="2016-10" db="EMBL/GenBank/DDBJ databases">
        <authorList>
            <person name="Varghese N."/>
            <person name="Submissions S."/>
        </authorList>
    </citation>
    <scope>NUCLEOTIDE SEQUENCE [LARGE SCALE GENOMIC DNA]</scope>
    <source>
        <strain evidence="11">FP5</strain>
    </source>
</reference>
<evidence type="ECO:0000256" key="4">
    <source>
        <dbReference type="ARBA" id="ARBA00022729"/>
    </source>
</evidence>
<dbReference type="OrthoDB" id="9816067at2"/>
<accession>A0A1I2LZH4</accession>
<evidence type="ECO:0000256" key="5">
    <source>
        <dbReference type="ARBA" id="ARBA00023136"/>
    </source>
</evidence>
<dbReference type="AlphaFoldDB" id="A0A1I2LZH4"/>
<protein>
    <submittedName>
        <fullName evidence="10">Spore germination protein KC</fullName>
    </submittedName>
</protein>
<dbReference type="PANTHER" id="PTHR35789:SF1">
    <property type="entry name" value="SPORE GERMINATION PROTEIN B3"/>
    <property type="match status" value="1"/>
</dbReference>
<evidence type="ECO:0000259" key="8">
    <source>
        <dbReference type="Pfam" id="PF05504"/>
    </source>
</evidence>
<feature type="domain" description="Spore germination protein N-terminal" evidence="9">
    <location>
        <begin position="26"/>
        <end position="200"/>
    </location>
</feature>
<dbReference type="PROSITE" id="PS51257">
    <property type="entry name" value="PROKAR_LIPOPROTEIN"/>
    <property type="match status" value="1"/>
</dbReference>
<evidence type="ECO:0000256" key="3">
    <source>
        <dbReference type="ARBA" id="ARBA00022544"/>
    </source>
</evidence>
<feature type="domain" description="Spore germination GerAC-like C-terminal" evidence="8">
    <location>
        <begin position="228"/>
        <end position="390"/>
    </location>
</feature>
<evidence type="ECO:0000256" key="6">
    <source>
        <dbReference type="ARBA" id="ARBA00023139"/>
    </source>
</evidence>
<dbReference type="GO" id="GO:0016020">
    <property type="term" value="C:membrane"/>
    <property type="evidence" value="ECO:0007669"/>
    <property type="project" value="UniProtKB-SubCell"/>
</dbReference>
<dbReference type="InterPro" id="IPR008844">
    <property type="entry name" value="Spore_GerAC-like"/>
</dbReference>
<proteinExistence type="inferred from homology"/>
<gene>
    <name evidence="10" type="ORF">SAMN05216353_110112</name>
</gene>
<dbReference type="Pfam" id="PF05504">
    <property type="entry name" value="Spore_GerAC"/>
    <property type="match status" value="1"/>
</dbReference>
<dbReference type="InterPro" id="IPR046953">
    <property type="entry name" value="Spore_GerAC-like_C"/>
</dbReference>
<dbReference type="Pfam" id="PF25198">
    <property type="entry name" value="Spore_GerAC_N"/>
    <property type="match status" value="1"/>
</dbReference>
<keyword evidence="3" id="KW-0309">Germination</keyword>
<keyword evidence="6" id="KW-0564">Palmitate</keyword>
<dbReference type="InterPro" id="IPR038501">
    <property type="entry name" value="Spore_GerAC_C_sf"/>
</dbReference>
<dbReference type="Gene3D" id="6.20.190.10">
    <property type="entry name" value="Nutrient germinant receptor protein C, domain 1"/>
    <property type="match status" value="1"/>
</dbReference>
<dbReference type="PANTHER" id="PTHR35789">
    <property type="entry name" value="SPORE GERMINATION PROTEIN B3"/>
    <property type="match status" value="1"/>
</dbReference>
<keyword evidence="5" id="KW-0472">Membrane</keyword>